<keyword evidence="9 15" id="KW-1133">Transmembrane helix</keyword>
<evidence type="ECO:0000256" key="13">
    <source>
        <dbReference type="ARBA" id="ARBA00037496"/>
    </source>
</evidence>
<evidence type="ECO:0000256" key="10">
    <source>
        <dbReference type="ARBA" id="ARBA00023078"/>
    </source>
</evidence>
<evidence type="ECO:0000256" key="4">
    <source>
        <dbReference type="ARBA" id="ARBA00021665"/>
    </source>
</evidence>
<name>A0A223FM11_9EUGL</name>
<keyword evidence="18" id="KW-0934">Plastid</keyword>
<evidence type="ECO:0000256" key="12">
    <source>
        <dbReference type="ARBA" id="ARBA00023276"/>
    </source>
</evidence>
<evidence type="ECO:0000256" key="6">
    <source>
        <dbReference type="ARBA" id="ARBA00022528"/>
    </source>
</evidence>
<dbReference type="HAMAP" id="MF_00644">
    <property type="entry name" value="PSII_PsbZ"/>
    <property type="match status" value="1"/>
</dbReference>
<accession>A0A223FM11</accession>
<evidence type="ECO:0000256" key="2">
    <source>
        <dbReference type="ARBA" id="ARBA00004334"/>
    </source>
</evidence>
<dbReference type="PANTHER" id="PTHR34971:SF2">
    <property type="entry name" value="PHOTOSYSTEM II REACTION CENTER PROTEIN Z"/>
    <property type="match status" value="1"/>
</dbReference>
<evidence type="ECO:0000256" key="1">
    <source>
        <dbReference type="ARBA" id="ARBA00004141"/>
    </source>
</evidence>
<comment type="similarity">
    <text evidence="3 15 16">Belongs to the PsbZ family.</text>
</comment>
<sequence length="64" mass="6704">MDIILVFQFSLLALIAVSLLMVIAVPVVFATPDGWNGNKQYVLTGAAAWAGLVFVVGALNSVVV</sequence>
<comment type="subunit">
    <text evidence="14 15">PSII is composed of 1 copy each of membrane proteins PsbA, PsbB, PsbC, PsbD, PsbE, PsbF, PsbH, PsbI, PsbJ, PsbK, PsbL, PsbM, PsbT, PsbY, PsbZ, Psb30/Ycf12, at least 3 peripheral proteins of the oxygen-evolving complex and a large number of cofactors. It forms dimeric complexes.</text>
</comment>
<evidence type="ECO:0000256" key="3">
    <source>
        <dbReference type="ARBA" id="ARBA00008367"/>
    </source>
</evidence>
<dbReference type="NCBIfam" id="TIGR03043">
    <property type="entry name" value="PS_II_psbZ"/>
    <property type="match status" value="1"/>
</dbReference>
<evidence type="ECO:0000256" key="5">
    <source>
        <dbReference type="ARBA" id="ARBA00022469"/>
    </source>
</evidence>
<evidence type="ECO:0000256" key="11">
    <source>
        <dbReference type="ARBA" id="ARBA00023136"/>
    </source>
</evidence>
<gene>
    <name evidence="15" type="primary">psbZ</name>
</gene>
<evidence type="ECO:0000313" key="18">
    <source>
        <dbReference type="EMBL" id="AST09052.1"/>
    </source>
</evidence>
<proteinExistence type="inferred from homology"/>
<dbReference type="GO" id="GO:0042549">
    <property type="term" value="P:photosystem II stabilization"/>
    <property type="evidence" value="ECO:0007669"/>
    <property type="project" value="InterPro"/>
</dbReference>
<organism evidence="18">
    <name type="scientific">Eutreptiella pomquetensis</name>
    <dbReference type="NCBI Taxonomy" id="215699"/>
    <lineage>
        <taxon>Eukaryota</taxon>
        <taxon>Discoba</taxon>
        <taxon>Euglenozoa</taxon>
        <taxon>Euglenida</taxon>
        <taxon>Spirocuta</taxon>
        <taxon>Euglenophyceae</taxon>
        <taxon>Eutreptiales</taxon>
        <taxon>Eutreptiaceae</taxon>
        <taxon>Eutreptiella</taxon>
    </lineage>
</organism>
<dbReference type="Pfam" id="PF01737">
    <property type="entry name" value="Ycf9"/>
    <property type="match status" value="1"/>
</dbReference>
<keyword evidence="12 15" id="KW-0604">Photosystem II</keyword>
<dbReference type="InterPro" id="IPR036512">
    <property type="entry name" value="PSII_PsbZ_sf"/>
</dbReference>
<dbReference type="EMBL" id="KY706202">
    <property type="protein sequence ID" value="AST09052.1"/>
    <property type="molecule type" value="Genomic_DNA"/>
</dbReference>
<keyword evidence="10 15" id="KW-0793">Thylakoid</keyword>
<comment type="subcellular location">
    <subcellularLocation>
        <location evidence="15">Cellular thylakoid membrane</location>
        <topology evidence="15">Multi-pass membrane protein</topology>
    </subcellularLocation>
    <subcellularLocation>
        <location evidence="1">Membrane</location>
        <topology evidence="1">Multi-pass membrane protein</topology>
    </subcellularLocation>
    <subcellularLocation>
        <location evidence="2">Plastid</location>
        <location evidence="2">Chloroplast thylakoid membrane</location>
    </subcellularLocation>
</comment>
<keyword evidence="8 15" id="KW-0812">Transmembrane</keyword>
<geneLocation type="plastid" evidence="18"/>
<protein>
    <recommendedName>
        <fullName evidence="4 15">Photosystem II reaction center protein Z</fullName>
        <shortName evidence="15">PSII-Z</shortName>
    </recommendedName>
</protein>
<dbReference type="GO" id="GO:0009535">
    <property type="term" value="C:chloroplast thylakoid membrane"/>
    <property type="evidence" value="ECO:0007669"/>
    <property type="project" value="UniProtKB-SubCell"/>
</dbReference>
<keyword evidence="6" id="KW-0150">Chloroplast</keyword>
<reference evidence="18" key="1">
    <citation type="journal article" date="2017" name="PeerJ">
        <title>Chloroplast genome expansion by intron multiplication in the basal psychrophilic euglenoid Eutreptiella pomquetensis.</title>
        <authorList>
            <person name="Dabbagh N."/>
            <person name="Bennett M.S."/>
            <person name="Triemer R.E."/>
            <person name="Preisfeld A."/>
        </authorList>
    </citation>
    <scope>NUCLEOTIDE SEQUENCE</scope>
    <source>
        <strain evidence="18">CCMP1491</strain>
    </source>
</reference>
<dbReference type="PANTHER" id="PTHR34971">
    <property type="entry name" value="PHOTOSYSTEM II REACTION CENTER PROTEIN Z"/>
    <property type="match status" value="1"/>
</dbReference>
<dbReference type="AlphaFoldDB" id="A0A223FM11"/>
<keyword evidence="11 15" id="KW-0472">Membrane</keyword>
<keyword evidence="7 15" id="KW-0602">Photosynthesis</keyword>
<dbReference type="GO" id="GO:0015979">
    <property type="term" value="P:photosynthesis"/>
    <property type="evidence" value="ECO:0007669"/>
    <property type="project" value="UniProtKB-UniRule"/>
</dbReference>
<evidence type="ECO:0000256" key="15">
    <source>
        <dbReference type="HAMAP-Rule" id="MF_00644"/>
    </source>
</evidence>
<evidence type="ECO:0000256" key="17">
    <source>
        <dbReference type="SAM" id="Phobius"/>
    </source>
</evidence>
<evidence type="ECO:0000256" key="8">
    <source>
        <dbReference type="ARBA" id="ARBA00022692"/>
    </source>
</evidence>
<comment type="function">
    <text evidence="13 15">May control the interaction of photosystem II (PSII) cores with the light-harvesting antenna, regulates electron flow through the 2 photosystem reaction centers. PSII is a light-driven water plastoquinone oxidoreductase, using light energy to abstract electrons from H(2)O, generating a proton gradient subsequently used for ATP formation.</text>
</comment>
<dbReference type="InterPro" id="IPR002644">
    <property type="entry name" value="PSII_PsbZ"/>
</dbReference>
<evidence type="ECO:0000256" key="16">
    <source>
        <dbReference type="RuleBase" id="RU003472"/>
    </source>
</evidence>
<dbReference type="GO" id="GO:0009539">
    <property type="term" value="C:photosystem II reaction center"/>
    <property type="evidence" value="ECO:0007669"/>
    <property type="project" value="InterPro"/>
</dbReference>
<evidence type="ECO:0000256" key="9">
    <source>
        <dbReference type="ARBA" id="ARBA00022989"/>
    </source>
</evidence>
<comment type="function">
    <text evidence="16">Controls the interaction of photosystem II (PSII) cores with the light-harvesting antenna, regulates electron flow through the 2 photosystem reaction centers. PSII is a light-driven water plastoquinone oxidoreductase, using light energy to abstract electrons from H(2)O, generating a proton gradient subsequently used for ATP formation.</text>
</comment>
<keyword evidence="5 15" id="KW-0674">Reaction center</keyword>
<feature type="transmembrane region" description="Helical" evidence="17">
    <location>
        <begin position="40"/>
        <end position="63"/>
    </location>
</feature>
<dbReference type="Gene3D" id="1.10.287.740">
    <property type="entry name" value="Photosystem II PsbZ, reaction centre"/>
    <property type="match status" value="1"/>
</dbReference>
<evidence type="ECO:0000256" key="7">
    <source>
        <dbReference type="ARBA" id="ARBA00022531"/>
    </source>
</evidence>
<dbReference type="SUPFAM" id="SSF161055">
    <property type="entry name" value="PsbZ-like"/>
    <property type="match status" value="1"/>
</dbReference>
<evidence type="ECO:0000256" key="14">
    <source>
        <dbReference type="ARBA" id="ARBA00038734"/>
    </source>
</evidence>